<keyword evidence="1" id="KW-1133">Transmembrane helix</keyword>
<dbReference type="AlphaFoldDB" id="A0A0P9ELG7"/>
<dbReference type="Proteomes" id="UP000050482">
    <property type="component" value="Unassembled WGS sequence"/>
</dbReference>
<gene>
    <name evidence="2" type="ORF">AN477_08525</name>
</gene>
<evidence type="ECO:0000313" key="2">
    <source>
        <dbReference type="EMBL" id="KPV44110.1"/>
    </source>
</evidence>
<keyword evidence="3" id="KW-1185">Reference proteome</keyword>
<keyword evidence="1" id="KW-0812">Transmembrane</keyword>
<accession>A0A0P9ELG7</accession>
<evidence type="ECO:0000256" key="1">
    <source>
        <dbReference type="SAM" id="Phobius"/>
    </source>
</evidence>
<feature type="transmembrane region" description="Helical" evidence="1">
    <location>
        <begin position="5"/>
        <end position="24"/>
    </location>
</feature>
<feature type="transmembrane region" description="Helical" evidence="1">
    <location>
        <begin position="94"/>
        <end position="113"/>
    </location>
</feature>
<proteinExistence type="predicted"/>
<dbReference type="PATRIC" id="fig|471514.4.peg.887"/>
<dbReference type="EMBL" id="LJCO01000040">
    <property type="protein sequence ID" value="KPV44110.1"/>
    <property type="molecule type" value="Genomic_DNA"/>
</dbReference>
<dbReference type="STRING" id="471514.AN477_08525"/>
<sequence>MVGSLLSAALVICIYMVFVGYVSMNKDSERWKTGNMNPLILLAPILFLVKRQASESDQRRDSGRINGKRMFGAGLGCGIVILVVAVLMPQLPVAVVVFVVAWGTFLYTVFALLKGW</sequence>
<organism evidence="2 3">
    <name type="scientific">Alicyclobacillus ferrooxydans</name>
    <dbReference type="NCBI Taxonomy" id="471514"/>
    <lineage>
        <taxon>Bacteria</taxon>
        <taxon>Bacillati</taxon>
        <taxon>Bacillota</taxon>
        <taxon>Bacilli</taxon>
        <taxon>Bacillales</taxon>
        <taxon>Alicyclobacillaceae</taxon>
        <taxon>Alicyclobacillus</taxon>
    </lineage>
</organism>
<protein>
    <submittedName>
        <fullName evidence="2">Uncharacterized protein</fullName>
    </submittedName>
</protein>
<comment type="caution">
    <text evidence="2">The sequence shown here is derived from an EMBL/GenBank/DDBJ whole genome shotgun (WGS) entry which is preliminary data.</text>
</comment>
<dbReference type="RefSeq" id="WP_054968751.1">
    <property type="nucleotide sequence ID" value="NZ_LJCO01000040.1"/>
</dbReference>
<feature type="transmembrane region" description="Helical" evidence="1">
    <location>
        <begin position="70"/>
        <end position="88"/>
    </location>
</feature>
<reference evidence="2 3" key="1">
    <citation type="submission" date="2015-09" db="EMBL/GenBank/DDBJ databases">
        <title>Draft genome sequence of Alicyclobacillus ferrooxydans DSM 22381.</title>
        <authorList>
            <person name="Hemp J."/>
        </authorList>
    </citation>
    <scope>NUCLEOTIDE SEQUENCE [LARGE SCALE GENOMIC DNA]</scope>
    <source>
        <strain evidence="2 3">TC-34</strain>
    </source>
</reference>
<keyword evidence="1" id="KW-0472">Membrane</keyword>
<feature type="transmembrane region" description="Helical" evidence="1">
    <location>
        <begin position="30"/>
        <end position="49"/>
    </location>
</feature>
<name>A0A0P9ELG7_9BACL</name>
<evidence type="ECO:0000313" key="3">
    <source>
        <dbReference type="Proteomes" id="UP000050482"/>
    </source>
</evidence>